<dbReference type="PANTHER" id="PTHR46211">
    <property type="entry name" value="GLYCEROPHOSPHORYL DIESTER PHOSPHODIESTERASE"/>
    <property type="match status" value="1"/>
</dbReference>
<protein>
    <submittedName>
        <fullName evidence="2">Glycerophosphodiester phosphodiesterase</fullName>
    </submittedName>
</protein>
<evidence type="ECO:0000259" key="1">
    <source>
        <dbReference type="PROSITE" id="PS51704"/>
    </source>
</evidence>
<dbReference type="Proteomes" id="UP000217720">
    <property type="component" value="Unassembled WGS sequence"/>
</dbReference>
<reference evidence="2 3" key="1">
    <citation type="journal article" date="2017" name="Elife">
        <title>Extensive horizontal gene transfer in cheese-associated bacteria.</title>
        <authorList>
            <person name="Bonham K.S."/>
            <person name="Wolfe B.E."/>
            <person name="Dutton R.J."/>
        </authorList>
    </citation>
    <scope>NUCLEOTIDE SEQUENCE [LARGE SCALE GENOMIC DNA]</scope>
    <source>
        <strain evidence="2 3">900_6</strain>
    </source>
</reference>
<comment type="caution">
    <text evidence="2">The sequence shown here is derived from an EMBL/GenBank/DDBJ whole genome shotgun (WGS) entry which is preliminary data.</text>
</comment>
<evidence type="ECO:0000313" key="3">
    <source>
        <dbReference type="Proteomes" id="UP000217720"/>
    </source>
</evidence>
<dbReference type="RefSeq" id="WP_096160202.1">
    <property type="nucleotide sequence ID" value="NZ_JABUYC010000015.1"/>
</dbReference>
<dbReference type="EMBL" id="NRGO01000007">
    <property type="protein sequence ID" value="PCC50462.1"/>
    <property type="molecule type" value="Genomic_DNA"/>
</dbReference>
<dbReference type="InterPro" id="IPR017946">
    <property type="entry name" value="PLC-like_Pdiesterase_TIM-brl"/>
</dbReference>
<dbReference type="Gene3D" id="3.20.20.190">
    <property type="entry name" value="Phosphatidylinositol (PI) phosphodiesterase"/>
    <property type="match status" value="1"/>
</dbReference>
<accession>A0A2A3ZEM0</accession>
<dbReference type="Pfam" id="PF03009">
    <property type="entry name" value="GDPD"/>
    <property type="match status" value="1"/>
</dbReference>
<feature type="domain" description="GP-PDE" evidence="1">
    <location>
        <begin position="22"/>
        <end position="258"/>
    </location>
</feature>
<proteinExistence type="predicted"/>
<organism evidence="2 3">
    <name type="scientific">Brevibacterium aurantiacum</name>
    <dbReference type="NCBI Taxonomy" id="273384"/>
    <lineage>
        <taxon>Bacteria</taxon>
        <taxon>Bacillati</taxon>
        <taxon>Actinomycetota</taxon>
        <taxon>Actinomycetes</taxon>
        <taxon>Micrococcales</taxon>
        <taxon>Brevibacteriaceae</taxon>
        <taxon>Brevibacterium</taxon>
    </lineage>
</organism>
<dbReference type="SUPFAM" id="SSF51695">
    <property type="entry name" value="PLC-like phosphodiesterases"/>
    <property type="match status" value="1"/>
</dbReference>
<gene>
    <name evidence="2" type="ORF">CIK62_05955</name>
</gene>
<name>A0A2A3ZEM0_BREAU</name>
<dbReference type="PROSITE" id="PS51704">
    <property type="entry name" value="GP_PDE"/>
    <property type="match status" value="1"/>
</dbReference>
<dbReference type="PANTHER" id="PTHR46211:SF1">
    <property type="entry name" value="GLYCEROPHOSPHODIESTER PHOSPHODIESTERASE, CYTOPLASMIC"/>
    <property type="match status" value="1"/>
</dbReference>
<sequence>MSFLQFLHERGITERPGSSKRPLVIAHRGYSAVAPENSLAAVDAARALDVDFIEVDTSTSADGVPVILHDPDLDRTTNRKGPVANLTAEELSFVDAGSWMGPGFTGVRIPTLAAVMRDIQHRGGELLLELKGEWSSGAVARISELVVETGTADRMVVQSFNTETLAACRDMLPMVSRFLLRMVPRPEDIETARALGAVAINPSYKGFSMRRSVVTEIRDNDLGVFVWTADSMNEWRELLDAEVDGIITNHPGRLQGFLAGRFDPVK</sequence>
<dbReference type="InterPro" id="IPR030395">
    <property type="entry name" value="GP_PDE_dom"/>
</dbReference>
<dbReference type="GO" id="GO:0008081">
    <property type="term" value="F:phosphoric diester hydrolase activity"/>
    <property type="evidence" value="ECO:0007669"/>
    <property type="project" value="InterPro"/>
</dbReference>
<dbReference type="GO" id="GO:0006629">
    <property type="term" value="P:lipid metabolic process"/>
    <property type="evidence" value="ECO:0007669"/>
    <property type="project" value="InterPro"/>
</dbReference>
<dbReference type="AlphaFoldDB" id="A0A2A3ZEM0"/>
<evidence type="ECO:0000313" key="2">
    <source>
        <dbReference type="EMBL" id="PCC50462.1"/>
    </source>
</evidence>